<feature type="domain" description="Ig-like" evidence="3">
    <location>
        <begin position="46"/>
        <end position="153"/>
    </location>
</feature>
<dbReference type="PROSITE" id="PS50835">
    <property type="entry name" value="IG_LIKE"/>
    <property type="match status" value="1"/>
</dbReference>
<feature type="transmembrane region" description="Helical" evidence="2">
    <location>
        <begin position="173"/>
        <end position="196"/>
    </location>
</feature>
<keyword evidence="2" id="KW-0812">Transmembrane</keyword>
<dbReference type="Gene3D" id="2.60.40.10">
    <property type="entry name" value="Immunoglobulins"/>
    <property type="match status" value="1"/>
</dbReference>
<dbReference type="InterPro" id="IPR013151">
    <property type="entry name" value="Immunoglobulin_dom"/>
</dbReference>
<dbReference type="SUPFAM" id="SSF48726">
    <property type="entry name" value="Immunoglobulin"/>
    <property type="match status" value="1"/>
</dbReference>
<evidence type="ECO:0000313" key="5">
    <source>
        <dbReference type="Proteomes" id="UP000828390"/>
    </source>
</evidence>
<dbReference type="InterPro" id="IPR013783">
    <property type="entry name" value="Ig-like_fold"/>
</dbReference>
<proteinExistence type="predicted"/>
<dbReference type="Pfam" id="PF00047">
    <property type="entry name" value="ig"/>
    <property type="match status" value="1"/>
</dbReference>
<feature type="region of interest" description="Disordered" evidence="1">
    <location>
        <begin position="225"/>
        <end position="244"/>
    </location>
</feature>
<name>A0A9D4KBC9_DREPO</name>
<evidence type="ECO:0000259" key="3">
    <source>
        <dbReference type="PROSITE" id="PS50835"/>
    </source>
</evidence>
<evidence type="ECO:0000256" key="1">
    <source>
        <dbReference type="SAM" id="MobiDB-lite"/>
    </source>
</evidence>
<sequence>MKQLTCLLLTVLNSEECKPRFVRDTTTRKKLLGDIGCIRRMRFVFPVLVLGAVVIASDELTRTTDGEWAYELYDGQKFTIDCRSALNISALTSPTIVWKRYANDQMVDIQSSDAAFTMIDFTLLINEIKPELYGVYMCEVRNSGDDSKDKGVFGINLHRARYHTLGEKYRRNLIVAVVAAVVFLVPLVGSCLVHYFRWETRHMKSEKSRYYGGYKMSKNGLGSSVQSPDGIGAYDNPVGDDTKL</sequence>
<dbReference type="InterPro" id="IPR036179">
    <property type="entry name" value="Ig-like_dom_sf"/>
</dbReference>
<evidence type="ECO:0000256" key="2">
    <source>
        <dbReference type="SAM" id="Phobius"/>
    </source>
</evidence>
<dbReference type="EMBL" id="JAIWYP010000004">
    <property type="protein sequence ID" value="KAH3836186.1"/>
    <property type="molecule type" value="Genomic_DNA"/>
</dbReference>
<organism evidence="4 5">
    <name type="scientific">Dreissena polymorpha</name>
    <name type="common">Zebra mussel</name>
    <name type="synonym">Mytilus polymorpha</name>
    <dbReference type="NCBI Taxonomy" id="45954"/>
    <lineage>
        <taxon>Eukaryota</taxon>
        <taxon>Metazoa</taxon>
        <taxon>Spiralia</taxon>
        <taxon>Lophotrochozoa</taxon>
        <taxon>Mollusca</taxon>
        <taxon>Bivalvia</taxon>
        <taxon>Autobranchia</taxon>
        <taxon>Heteroconchia</taxon>
        <taxon>Euheterodonta</taxon>
        <taxon>Imparidentia</taxon>
        <taxon>Neoheterodontei</taxon>
        <taxon>Myida</taxon>
        <taxon>Dreissenoidea</taxon>
        <taxon>Dreissenidae</taxon>
        <taxon>Dreissena</taxon>
    </lineage>
</organism>
<accession>A0A9D4KBC9</accession>
<dbReference type="InterPro" id="IPR007110">
    <property type="entry name" value="Ig-like_dom"/>
</dbReference>
<gene>
    <name evidence="4" type="ORF">DPMN_109556</name>
</gene>
<dbReference type="AlphaFoldDB" id="A0A9D4KBC9"/>
<reference evidence="4" key="2">
    <citation type="submission" date="2020-11" db="EMBL/GenBank/DDBJ databases">
        <authorList>
            <person name="McCartney M.A."/>
            <person name="Auch B."/>
            <person name="Kono T."/>
            <person name="Mallez S."/>
            <person name="Becker A."/>
            <person name="Gohl D.M."/>
            <person name="Silverstein K.A.T."/>
            <person name="Koren S."/>
            <person name="Bechman K.B."/>
            <person name="Herman A."/>
            <person name="Abrahante J.E."/>
            <person name="Garbe J."/>
        </authorList>
    </citation>
    <scope>NUCLEOTIDE SEQUENCE</scope>
    <source>
        <strain evidence="4">Duluth1</strain>
        <tissue evidence="4">Whole animal</tissue>
    </source>
</reference>
<keyword evidence="5" id="KW-1185">Reference proteome</keyword>
<keyword evidence="2" id="KW-1133">Transmembrane helix</keyword>
<protein>
    <recommendedName>
        <fullName evidence="3">Ig-like domain-containing protein</fullName>
    </recommendedName>
</protein>
<keyword evidence="2" id="KW-0472">Membrane</keyword>
<reference evidence="4" key="1">
    <citation type="journal article" date="2019" name="bioRxiv">
        <title>The Genome of the Zebra Mussel, Dreissena polymorpha: A Resource for Invasive Species Research.</title>
        <authorList>
            <person name="McCartney M.A."/>
            <person name="Auch B."/>
            <person name="Kono T."/>
            <person name="Mallez S."/>
            <person name="Zhang Y."/>
            <person name="Obille A."/>
            <person name="Becker A."/>
            <person name="Abrahante J.E."/>
            <person name="Garbe J."/>
            <person name="Badalamenti J.P."/>
            <person name="Herman A."/>
            <person name="Mangelson H."/>
            <person name="Liachko I."/>
            <person name="Sullivan S."/>
            <person name="Sone E.D."/>
            <person name="Koren S."/>
            <person name="Silverstein K.A.T."/>
            <person name="Beckman K.B."/>
            <person name="Gohl D.M."/>
        </authorList>
    </citation>
    <scope>NUCLEOTIDE SEQUENCE</scope>
    <source>
        <strain evidence="4">Duluth1</strain>
        <tissue evidence="4">Whole animal</tissue>
    </source>
</reference>
<evidence type="ECO:0000313" key="4">
    <source>
        <dbReference type="EMBL" id="KAH3836186.1"/>
    </source>
</evidence>
<comment type="caution">
    <text evidence="4">The sequence shown here is derived from an EMBL/GenBank/DDBJ whole genome shotgun (WGS) entry which is preliminary data.</text>
</comment>
<dbReference type="Proteomes" id="UP000828390">
    <property type="component" value="Unassembled WGS sequence"/>
</dbReference>